<evidence type="ECO:0000256" key="1">
    <source>
        <dbReference type="SAM" id="MobiDB-lite"/>
    </source>
</evidence>
<dbReference type="Pfam" id="PF12200">
    <property type="entry name" value="DUF3597"/>
    <property type="match status" value="1"/>
</dbReference>
<feature type="region of interest" description="Disordered" evidence="1">
    <location>
        <begin position="116"/>
        <end position="135"/>
    </location>
</feature>
<evidence type="ECO:0000313" key="3">
    <source>
        <dbReference type="EMBL" id="GGP12192.1"/>
    </source>
</evidence>
<proteinExistence type="predicted"/>
<sequence>MPAILTENGFIDHASDAAKLKSDAFLEQIALGHARGIARVFQLSSKSGSGSSGNSNGSNNNTGSSSSNAGKTNSIVDYLKSIGKDSSFSNRSKLAKSYGIQNYKGTAAQNTRLLNAIRSGGGSGNQGSSSAGDSKTNSIVDYLKSIGEDSSFTNRSRLANSYGIQNYKGTAAQNMRLLKAVRSGGASSSS</sequence>
<name>A0ABQ2NWF7_9BACI</name>
<reference evidence="4" key="1">
    <citation type="journal article" date="2019" name="Int. J. Syst. Evol. Microbiol.">
        <title>The Global Catalogue of Microorganisms (GCM) 10K type strain sequencing project: providing services to taxonomists for standard genome sequencing and annotation.</title>
        <authorList>
            <consortium name="The Broad Institute Genomics Platform"/>
            <consortium name="The Broad Institute Genome Sequencing Center for Infectious Disease"/>
            <person name="Wu L."/>
            <person name="Ma J."/>
        </authorList>
    </citation>
    <scope>NUCLEOTIDE SEQUENCE [LARGE SCALE GENOMIC DNA]</scope>
    <source>
        <strain evidence="4">CGMCC 1.7693</strain>
    </source>
</reference>
<feature type="region of interest" description="Disordered" evidence="1">
    <location>
        <begin position="45"/>
        <end position="70"/>
    </location>
</feature>
<accession>A0ABQ2NWF7</accession>
<dbReference type="Proteomes" id="UP000641206">
    <property type="component" value="Unassembled WGS sequence"/>
</dbReference>
<keyword evidence="4" id="KW-1185">Reference proteome</keyword>
<organism evidence="3 4">
    <name type="scientific">Oceanobacillus neutriphilus</name>
    <dbReference type="NCBI Taxonomy" id="531815"/>
    <lineage>
        <taxon>Bacteria</taxon>
        <taxon>Bacillati</taxon>
        <taxon>Bacillota</taxon>
        <taxon>Bacilli</taxon>
        <taxon>Bacillales</taxon>
        <taxon>Bacillaceae</taxon>
        <taxon>Oceanobacillus</taxon>
    </lineage>
</organism>
<protein>
    <recommendedName>
        <fullName evidence="2">DUF3597 domain-containing protein</fullName>
    </recommendedName>
</protein>
<dbReference type="InterPro" id="IPR022016">
    <property type="entry name" value="DUF3597"/>
</dbReference>
<evidence type="ECO:0000259" key="2">
    <source>
        <dbReference type="Pfam" id="PF12200"/>
    </source>
</evidence>
<dbReference type="SUPFAM" id="SSF53187">
    <property type="entry name" value="Zn-dependent exopeptidases"/>
    <property type="match status" value="1"/>
</dbReference>
<dbReference type="EMBL" id="BMLW01000007">
    <property type="protein sequence ID" value="GGP12192.1"/>
    <property type="molecule type" value="Genomic_DNA"/>
</dbReference>
<comment type="caution">
    <text evidence="3">The sequence shown here is derived from an EMBL/GenBank/DDBJ whole genome shotgun (WGS) entry which is preliminary data.</text>
</comment>
<feature type="domain" description="DUF3597" evidence="2">
    <location>
        <begin position="137"/>
        <end position="181"/>
    </location>
</feature>
<dbReference type="SUPFAM" id="SSF158634">
    <property type="entry name" value="RPA2825-like"/>
    <property type="match status" value="2"/>
</dbReference>
<gene>
    <name evidence="3" type="ORF">GCM10011346_27210</name>
</gene>
<evidence type="ECO:0000313" key="4">
    <source>
        <dbReference type="Proteomes" id="UP000641206"/>
    </source>
</evidence>
<dbReference type="Gene3D" id="3.40.630.40">
    <property type="entry name" value="Zn-dependent exopeptidases"/>
    <property type="match status" value="1"/>
</dbReference>